<keyword evidence="2" id="KW-1185">Reference proteome</keyword>
<dbReference type="Gene3D" id="3.40.50.12780">
    <property type="entry name" value="N-terminal domain of ligase-like"/>
    <property type="match status" value="1"/>
</dbReference>
<proteinExistence type="predicted"/>
<reference evidence="2" key="1">
    <citation type="journal article" date="2019" name="Int. J. Syst. Evol. Microbiol.">
        <title>The Global Catalogue of Microorganisms (GCM) 10K type strain sequencing project: providing services to taxonomists for standard genome sequencing and annotation.</title>
        <authorList>
            <consortium name="The Broad Institute Genomics Platform"/>
            <consortium name="The Broad Institute Genome Sequencing Center for Infectious Disease"/>
            <person name="Wu L."/>
            <person name="Ma J."/>
        </authorList>
    </citation>
    <scope>NUCLEOTIDE SEQUENCE [LARGE SCALE GENOMIC DNA]</scope>
    <source>
        <strain evidence="2">JCM 14234</strain>
    </source>
</reference>
<gene>
    <name evidence="1" type="ORF">GCM10010528_29250</name>
</gene>
<dbReference type="Proteomes" id="UP001501035">
    <property type="component" value="Unassembled WGS sequence"/>
</dbReference>
<dbReference type="InterPro" id="IPR042099">
    <property type="entry name" value="ANL_N_sf"/>
</dbReference>
<dbReference type="RefSeq" id="WP_290705867.1">
    <property type="nucleotide sequence ID" value="NZ_BAAAVS010000059.1"/>
</dbReference>
<dbReference type="SUPFAM" id="SSF56801">
    <property type="entry name" value="Acetyl-CoA synthetase-like"/>
    <property type="match status" value="1"/>
</dbReference>
<evidence type="ECO:0000313" key="1">
    <source>
        <dbReference type="EMBL" id="GAA3048185.1"/>
    </source>
</evidence>
<dbReference type="NCBIfam" id="TIGR03089">
    <property type="entry name" value="TIGR03089 family protein"/>
    <property type="match status" value="1"/>
</dbReference>
<comment type="caution">
    <text evidence="1">The sequence shown here is derived from an EMBL/GenBank/DDBJ whole genome shotgun (WGS) entry which is preliminary data.</text>
</comment>
<dbReference type="InterPro" id="IPR017523">
    <property type="entry name" value="Rv3268"/>
</dbReference>
<name>A0ABP6LQE5_9ACTN</name>
<accession>A0ABP6LQE5</accession>
<evidence type="ECO:0000313" key="2">
    <source>
        <dbReference type="Proteomes" id="UP001501035"/>
    </source>
</evidence>
<organism evidence="1 2">
    <name type="scientific">Gordonia defluvii</name>
    <dbReference type="NCBI Taxonomy" id="283718"/>
    <lineage>
        <taxon>Bacteria</taxon>
        <taxon>Bacillati</taxon>
        <taxon>Actinomycetota</taxon>
        <taxon>Actinomycetes</taxon>
        <taxon>Mycobacteriales</taxon>
        <taxon>Gordoniaceae</taxon>
        <taxon>Gordonia</taxon>
    </lineage>
</organism>
<sequence length="235" mass="25063">MATITDEILTATPDPTRPMLTFYDDDTGERTELSALTLGNWAAKTANFFRDELGLSPADTILVDLPEHWQTVAILLGAWWAGIGVVLPGDSVDTPRAVVTWTGGLDSYPDAEEIVVASLDPFGLGVPELPVGVIDYGPAVRIHSDNFSPSTAVSAMLEGHFPELVLDQARTAATVAGIECGSRVLSTRVWRTAAAIIENLLAPLVVGASLVVVANADEERLAARAEVERATTMRR</sequence>
<protein>
    <submittedName>
        <fullName evidence="1">TIGR03089 family protein</fullName>
    </submittedName>
</protein>
<dbReference type="EMBL" id="BAAAVS010000059">
    <property type="protein sequence ID" value="GAA3048185.1"/>
    <property type="molecule type" value="Genomic_DNA"/>
</dbReference>